<dbReference type="CDD" id="cd00712">
    <property type="entry name" value="AsnB"/>
    <property type="match status" value="1"/>
</dbReference>
<dbReference type="GO" id="GO:0004066">
    <property type="term" value="F:asparagine synthase (glutamine-hydrolyzing) activity"/>
    <property type="evidence" value="ECO:0007669"/>
    <property type="project" value="UniProtKB-EC"/>
</dbReference>
<keyword evidence="13" id="KW-1185">Reference proteome</keyword>
<feature type="domain" description="Glutamine amidotransferase type-2" evidence="11">
    <location>
        <begin position="2"/>
        <end position="219"/>
    </location>
</feature>
<evidence type="ECO:0000256" key="9">
    <source>
        <dbReference type="PIRSR" id="PIRSR001589-2"/>
    </source>
</evidence>
<dbReference type="CDD" id="cd01991">
    <property type="entry name" value="Asn_synthase_B_C"/>
    <property type="match status" value="1"/>
</dbReference>
<dbReference type="InterPro" id="IPR001962">
    <property type="entry name" value="Asn_synthase"/>
</dbReference>
<comment type="pathway">
    <text evidence="1">Amino-acid biosynthesis; L-asparagine biosynthesis; L-asparagine from L-aspartate (L-Gln route): step 1/1.</text>
</comment>
<keyword evidence="4 9" id="KW-0547">Nucleotide-binding</keyword>
<dbReference type="InterPro" id="IPR017932">
    <property type="entry name" value="GATase_2_dom"/>
</dbReference>
<feature type="site" description="Important for beta-aspartyl-AMP intermediate formation" evidence="10">
    <location>
        <position position="382"/>
    </location>
</feature>
<dbReference type="Gene3D" id="3.40.50.620">
    <property type="entry name" value="HUPs"/>
    <property type="match status" value="2"/>
</dbReference>
<dbReference type="GO" id="GO:0005524">
    <property type="term" value="F:ATP binding"/>
    <property type="evidence" value="ECO:0007669"/>
    <property type="project" value="UniProtKB-KW"/>
</dbReference>
<evidence type="ECO:0000313" key="12">
    <source>
        <dbReference type="EMBL" id="GEO80985.1"/>
    </source>
</evidence>
<evidence type="ECO:0000256" key="6">
    <source>
        <dbReference type="ARBA" id="ARBA00022962"/>
    </source>
</evidence>
<dbReference type="EMBL" id="BJZO01000023">
    <property type="protein sequence ID" value="GEO80985.1"/>
    <property type="molecule type" value="Genomic_DNA"/>
</dbReference>
<keyword evidence="8" id="KW-0028">Amino-acid biosynthesis</keyword>
<feature type="binding site" evidence="9">
    <location>
        <begin position="380"/>
        <end position="381"/>
    </location>
    <ligand>
        <name>ATP</name>
        <dbReference type="ChEBI" id="CHEBI:30616"/>
    </ligand>
</feature>
<dbReference type="Proteomes" id="UP000321567">
    <property type="component" value="Unassembled WGS sequence"/>
</dbReference>
<dbReference type="PIRSF" id="PIRSF001589">
    <property type="entry name" value="Asn_synthetase_glu-h"/>
    <property type="match status" value="1"/>
</dbReference>
<dbReference type="PROSITE" id="PS51278">
    <property type="entry name" value="GATASE_TYPE_2"/>
    <property type="match status" value="1"/>
</dbReference>
<gene>
    <name evidence="12" type="ORF">ROR02_11160</name>
</gene>
<dbReference type="GO" id="GO:0005829">
    <property type="term" value="C:cytosol"/>
    <property type="evidence" value="ECO:0007669"/>
    <property type="project" value="TreeGrafter"/>
</dbReference>
<protein>
    <recommendedName>
        <fullName evidence="3">asparagine synthase (glutamine-hydrolyzing)</fullName>
        <ecNumber evidence="3">6.3.5.4</ecNumber>
    </recommendedName>
</protein>
<keyword evidence="5 9" id="KW-0067">ATP-binding</keyword>
<dbReference type="RefSeq" id="WP_147163026.1">
    <property type="nucleotide sequence ID" value="NZ_BJZO01000023.1"/>
</dbReference>
<dbReference type="Pfam" id="PF13522">
    <property type="entry name" value="GATase_6"/>
    <property type="match status" value="1"/>
</dbReference>
<dbReference type="NCBIfam" id="TIGR01536">
    <property type="entry name" value="asn_synth_AEB"/>
    <property type="match status" value="1"/>
</dbReference>
<accession>A0A512H687</accession>
<proteinExistence type="inferred from homology"/>
<evidence type="ECO:0000256" key="1">
    <source>
        <dbReference type="ARBA" id="ARBA00005187"/>
    </source>
</evidence>
<dbReference type="SUPFAM" id="SSF56235">
    <property type="entry name" value="N-terminal nucleophile aminohydrolases (Ntn hydrolases)"/>
    <property type="match status" value="1"/>
</dbReference>
<organism evidence="12 13">
    <name type="scientific">Pararhodospirillum oryzae</name>
    <dbReference type="NCBI Taxonomy" id="478448"/>
    <lineage>
        <taxon>Bacteria</taxon>
        <taxon>Pseudomonadati</taxon>
        <taxon>Pseudomonadota</taxon>
        <taxon>Alphaproteobacteria</taxon>
        <taxon>Rhodospirillales</taxon>
        <taxon>Rhodospirillaceae</taxon>
        <taxon>Pararhodospirillum</taxon>
    </lineage>
</organism>
<evidence type="ECO:0000259" key="11">
    <source>
        <dbReference type="PROSITE" id="PS51278"/>
    </source>
</evidence>
<dbReference type="PANTHER" id="PTHR43284:SF1">
    <property type="entry name" value="ASPARAGINE SYNTHETASE"/>
    <property type="match status" value="1"/>
</dbReference>
<dbReference type="Pfam" id="PF00733">
    <property type="entry name" value="Asn_synthase"/>
    <property type="match status" value="1"/>
</dbReference>
<dbReference type="SUPFAM" id="SSF52402">
    <property type="entry name" value="Adenine nucleotide alpha hydrolases-like"/>
    <property type="match status" value="1"/>
</dbReference>
<reference evidence="12 13" key="1">
    <citation type="submission" date="2019-07" db="EMBL/GenBank/DDBJ databases">
        <title>Whole genome shotgun sequence of Rhodospirillum oryzae NBRC 107573.</title>
        <authorList>
            <person name="Hosoyama A."/>
            <person name="Uohara A."/>
            <person name="Ohji S."/>
            <person name="Ichikawa N."/>
        </authorList>
    </citation>
    <scope>NUCLEOTIDE SEQUENCE [LARGE SCALE GENOMIC DNA]</scope>
    <source>
        <strain evidence="12 13">NBRC 107573</strain>
    </source>
</reference>
<feature type="active site" description="For GATase activity" evidence="8">
    <location>
        <position position="2"/>
    </location>
</feature>
<dbReference type="AlphaFoldDB" id="A0A512H687"/>
<comment type="similarity">
    <text evidence="2">Belongs to the asparagine synthetase family.</text>
</comment>
<feature type="binding site" evidence="9">
    <location>
        <position position="302"/>
    </location>
    <ligand>
        <name>ATP</name>
        <dbReference type="ChEBI" id="CHEBI:30616"/>
    </ligand>
</feature>
<keyword evidence="6 8" id="KW-0315">Glutamine amidotransferase</keyword>
<name>A0A512H687_9PROT</name>
<feature type="binding site" evidence="9">
    <location>
        <position position="105"/>
    </location>
    <ligand>
        <name>L-glutamine</name>
        <dbReference type="ChEBI" id="CHEBI:58359"/>
    </ligand>
</feature>
<evidence type="ECO:0000256" key="3">
    <source>
        <dbReference type="ARBA" id="ARBA00012737"/>
    </source>
</evidence>
<dbReference type="InterPro" id="IPR006426">
    <property type="entry name" value="Asn_synth_AEB"/>
</dbReference>
<dbReference type="GO" id="GO:0006529">
    <property type="term" value="P:asparagine biosynthetic process"/>
    <property type="evidence" value="ECO:0007669"/>
    <property type="project" value="UniProtKB-KW"/>
</dbReference>
<evidence type="ECO:0000256" key="8">
    <source>
        <dbReference type="PIRSR" id="PIRSR001589-1"/>
    </source>
</evidence>
<comment type="catalytic activity">
    <reaction evidence="7">
        <text>L-aspartate + L-glutamine + ATP + H2O = L-asparagine + L-glutamate + AMP + diphosphate + H(+)</text>
        <dbReference type="Rhea" id="RHEA:12228"/>
        <dbReference type="ChEBI" id="CHEBI:15377"/>
        <dbReference type="ChEBI" id="CHEBI:15378"/>
        <dbReference type="ChEBI" id="CHEBI:29985"/>
        <dbReference type="ChEBI" id="CHEBI:29991"/>
        <dbReference type="ChEBI" id="CHEBI:30616"/>
        <dbReference type="ChEBI" id="CHEBI:33019"/>
        <dbReference type="ChEBI" id="CHEBI:58048"/>
        <dbReference type="ChEBI" id="CHEBI:58359"/>
        <dbReference type="ChEBI" id="CHEBI:456215"/>
        <dbReference type="EC" id="6.3.5.4"/>
    </reaction>
</comment>
<evidence type="ECO:0000313" key="13">
    <source>
        <dbReference type="Proteomes" id="UP000321567"/>
    </source>
</evidence>
<dbReference type="Gene3D" id="3.60.20.10">
    <property type="entry name" value="Glutamine Phosphoribosylpyrophosphate, subunit 1, domain 1"/>
    <property type="match status" value="1"/>
</dbReference>
<evidence type="ECO:0000256" key="7">
    <source>
        <dbReference type="ARBA" id="ARBA00048741"/>
    </source>
</evidence>
<dbReference type="EC" id="6.3.5.4" evidence="3"/>
<evidence type="ECO:0000256" key="5">
    <source>
        <dbReference type="ARBA" id="ARBA00022840"/>
    </source>
</evidence>
<evidence type="ECO:0000256" key="10">
    <source>
        <dbReference type="PIRSR" id="PIRSR001589-3"/>
    </source>
</evidence>
<dbReference type="InterPro" id="IPR014729">
    <property type="entry name" value="Rossmann-like_a/b/a_fold"/>
</dbReference>
<dbReference type="InterPro" id="IPR029055">
    <property type="entry name" value="Ntn_hydrolases_N"/>
</dbReference>
<keyword evidence="8" id="KW-0061">Asparagine biosynthesis</keyword>
<evidence type="ECO:0000256" key="2">
    <source>
        <dbReference type="ARBA" id="ARBA00005752"/>
    </source>
</evidence>
<dbReference type="OrthoDB" id="9763290at2"/>
<evidence type="ECO:0000256" key="4">
    <source>
        <dbReference type="ARBA" id="ARBA00022741"/>
    </source>
</evidence>
<comment type="caution">
    <text evidence="12">The sequence shown here is derived from an EMBL/GenBank/DDBJ whole genome shotgun (WGS) entry which is preliminary data.</text>
</comment>
<dbReference type="InterPro" id="IPR051786">
    <property type="entry name" value="ASN_synthetase/amidase"/>
</dbReference>
<sequence>MCGLTGFWQRNQADDPARLADMARRMADQLTHRGPDDAGTWVDPGAGLALGHRRLSIIDLSPAGHQPMVSASGRHVIVYNGELYNAAEIRADLEAAGVRFRGHADTEVLLEACVRWGVGPTLARLNGMFAFALWDGGDRRLTLARDPLGEKPLYVAERGQTLLFGSQPSSFFPHPAWRGTVDRRALAAMLALGCVPGPGSVFEGTTQVAPGTFVEIDASGRRRETVYWSLDRVAEAGVRARATPRSDAEAEEALDALLGDAVRRRLVSDVPLGAFLSGGIDSSTVVALMTRHASSPVRTFTIGFPEAAGRAGGYDESAHAAAVAAHLGTRHETLAVDGHEAARVVETLPAFFDEPFADSSQIPTVLVSRLARAQVTVSLSGDGGDELFAGYNRHVVAASVWPRLEPWPAWMRRAAAAGLGAVPARGWDALARALPARWRVPQAGDKVDKMTRLLRAASVEDFYLALVGADPARALPVAGGAVAGGPDPGGLGRWIDGRGRGLALAVDRVRAWDAQGYLPDDILTKVDRASMAVGLEARVPLLDPRVVAFAWSLDPARLVHGGRGKAVLRRVLARYVPPALTDRPKTGFGVPLDAWLRGPLRAWAGELLDPQALKASGLVDPDLVAGWWRAHQAGAPGLASRLWPVLMVEAWHRHWGPRGALR</sequence>
<dbReference type="InterPro" id="IPR033738">
    <property type="entry name" value="AsnB_N"/>
</dbReference>
<dbReference type="PANTHER" id="PTHR43284">
    <property type="entry name" value="ASPARAGINE SYNTHETASE (GLUTAMINE-HYDROLYZING)"/>
    <property type="match status" value="1"/>
</dbReference>